<dbReference type="PANTHER" id="PTHR44688:SF16">
    <property type="entry name" value="DNA-BINDING TRANSCRIPTIONAL ACTIVATOR DEVR_DOSR"/>
    <property type="match status" value="1"/>
</dbReference>
<dbReference type="SUPFAM" id="SSF53850">
    <property type="entry name" value="Periplasmic binding protein-like II"/>
    <property type="match status" value="1"/>
</dbReference>
<dbReference type="OrthoDB" id="9795133at2"/>
<dbReference type="PANTHER" id="PTHR44688">
    <property type="entry name" value="DNA-BINDING TRANSCRIPTIONAL ACTIVATOR DEVR_DOSR"/>
    <property type="match status" value="1"/>
</dbReference>
<keyword evidence="5" id="KW-1133">Transmembrane helix</keyword>
<keyword evidence="5" id="KW-0812">Transmembrane</keyword>
<organism evidence="7 8">
    <name type="scientific">Brevirhabdus pacifica</name>
    <dbReference type="NCBI Taxonomy" id="1267768"/>
    <lineage>
        <taxon>Bacteria</taxon>
        <taxon>Pseudomonadati</taxon>
        <taxon>Pseudomonadota</taxon>
        <taxon>Alphaproteobacteria</taxon>
        <taxon>Rhodobacterales</taxon>
        <taxon>Paracoccaceae</taxon>
        <taxon>Brevirhabdus</taxon>
    </lineage>
</organism>
<dbReference type="EMBL" id="CP019124">
    <property type="protein sequence ID" value="APX90559.1"/>
    <property type="molecule type" value="Genomic_DNA"/>
</dbReference>
<evidence type="ECO:0000256" key="2">
    <source>
        <dbReference type="ARBA" id="ARBA00023125"/>
    </source>
</evidence>
<dbReference type="GO" id="GO:0006355">
    <property type="term" value="P:regulation of DNA-templated transcription"/>
    <property type="evidence" value="ECO:0007669"/>
    <property type="project" value="InterPro"/>
</dbReference>
<dbReference type="RefSeq" id="WP_076980576.1">
    <property type="nucleotide sequence ID" value="NZ_PGFI01000012.1"/>
</dbReference>
<dbReference type="STRING" id="1267768.BV394_13225"/>
<protein>
    <submittedName>
        <fullName evidence="7">Uncharacterized protein</fullName>
    </submittedName>
</protein>
<evidence type="ECO:0000256" key="4">
    <source>
        <dbReference type="SAM" id="MobiDB-lite"/>
    </source>
</evidence>
<dbReference type="PRINTS" id="PR00038">
    <property type="entry name" value="HTHLUXR"/>
</dbReference>
<dbReference type="Proteomes" id="UP000187266">
    <property type="component" value="Chromosome"/>
</dbReference>
<evidence type="ECO:0000313" key="8">
    <source>
        <dbReference type="Proteomes" id="UP000187266"/>
    </source>
</evidence>
<feature type="region of interest" description="Disordered" evidence="4">
    <location>
        <begin position="87"/>
        <end position="116"/>
    </location>
</feature>
<keyword evidence="6" id="KW-0732">Signal</keyword>
<dbReference type="GO" id="GO:0003677">
    <property type="term" value="F:DNA binding"/>
    <property type="evidence" value="ECO:0007669"/>
    <property type="project" value="UniProtKB-KW"/>
</dbReference>
<gene>
    <name evidence="7" type="ORF">BV394_13225</name>
</gene>
<dbReference type="Pfam" id="PF12974">
    <property type="entry name" value="Phosphonate-bd"/>
    <property type="match status" value="1"/>
</dbReference>
<accession>A0A2M9DBZ3</accession>
<evidence type="ECO:0000256" key="3">
    <source>
        <dbReference type="ARBA" id="ARBA00023163"/>
    </source>
</evidence>
<dbReference type="PROSITE" id="PS00622">
    <property type="entry name" value="HTH_LUXR_1"/>
    <property type="match status" value="1"/>
</dbReference>
<feature type="signal peptide" evidence="6">
    <location>
        <begin position="1"/>
        <end position="31"/>
    </location>
</feature>
<dbReference type="Pfam" id="PF00196">
    <property type="entry name" value="GerE"/>
    <property type="match status" value="1"/>
</dbReference>
<reference evidence="7 8" key="1">
    <citation type="submission" date="2017-01" db="EMBL/GenBank/DDBJ databases">
        <title>Genomic analysis of Xuhuaishuia manganoxidans DY6-4.</title>
        <authorList>
            <person name="Wang X."/>
        </authorList>
    </citation>
    <scope>NUCLEOTIDE SEQUENCE [LARGE SCALE GENOMIC DNA]</scope>
    <source>
        <strain evidence="7 8">DY6-4</strain>
    </source>
</reference>
<dbReference type="InterPro" id="IPR036388">
    <property type="entry name" value="WH-like_DNA-bd_sf"/>
</dbReference>
<evidence type="ECO:0000256" key="5">
    <source>
        <dbReference type="SAM" id="Phobius"/>
    </source>
</evidence>
<keyword evidence="2" id="KW-0238">DNA-binding</keyword>
<feature type="transmembrane region" description="Helical" evidence="5">
    <location>
        <begin position="395"/>
        <end position="418"/>
    </location>
</feature>
<keyword evidence="5" id="KW-0472">Membrane</keyword>
<dbReference type="AlphaFoldDB" id="A0A1U7DKZ9"/>
<dbReference type="SUPFAM" id="SSF46894">
    <property type="entry name" value="C-terminal effector domain of the bipartite response regulators"/>
    <property type="match status" value="1"/>
</dbReference>
<dbReference type="Gene3D" id="1.10.10.10">
    <property type="entry name" value="Winged helix-like DNA-binding domain superfamily/Winged helix DNA-binding domain"/>
    <property type="match status" value="1"/>
</dbReference>
<dbReference type="Gene3D" id="3.40.190.10">
    <property type="entry name" value="Periplasmic binding protein-like II"/>
    <property type="match status" value="2"/>
</dbReference>
<dbReference type="InterPro" id="IPR000792">
    <property type="entry name" value="Tscrpt_reg_LuxR_C"/>
</dbReference>
<keyword evidence="1" id="KW-0805">Transcription regulation</keyword>
<sequence>MIFQPRHPLARLSGALFATGGLLAWACLAQAQQRMSEVPRPEEGVFANSPAFPYTGPYTGLHMVYDLPPGTVLMGSGVRHPAEAAREARVPGIDQSPVGDTAQVRGDAGDAARTQPPVPLQLGVLAPRGAEATLSRWHQTAIYLERRLGRPVELTALSLDGLRSALEAERLDLVLTNPGHFVDLEGPYRLAPMATLATDRPGRPATGNRFGSVIFTRATDDAPRSLSDLKGRTMAAVSPSAFGGYLIAYHTLRRNGIDPERDLENIVYMGFPQSGIVHAVIDGEVDAGTVRTGIIEDMVASGQIAGDEIRLLNALRIPGFDPMVSTMLFPEWGIGAAPRLDPETRKRVTVALLELPLHHRAAVAGNYGGWHTPMPDSLVREVLAERHQPAPARPWRIPALVSLLAFLLVLAGVAAVLLRHRLARSAGASLDHHATAPRAAPFPAEHASPPEADPEPPAEAIPAPQLTRREAQVLAMVRQGLTTKQIARRLGISPKTVEFHRGHLIRKYDVRNSVELAAKAADA</sequence>
<dbReference type="CDD" id="cd06170">
    <property type="entry name" value="LuxR_C_like"/>
    <property type="match status" value="1"/>
</dbReference>
<evidence type="ECO:0000256" key="1">
    <source>
        <dbReference type="ARBA" id="ARBA00023015"/>
    </source>
</evidence>
<proteinExistence type="predicted"/>
<accession>A0A1U7DKZ9</accession>
<evidence type="ECO:0000256" key="6">
    <source>
        <dbReference type="SAM" id="SignalP"/>
    </source>
</evidence>
<name>A0A1U7DKZ9_9RHOB</name>
<dbReference type="SMART" id="SM00421">
    <property type="entry name" value="HTH_LUXR"/>
    <property type="match status" value="1"/>
</dbReference>
<feature type="region of interest" description="Disordered" evidence="4">
    <location>
        <begin position="434"/>
        <end position="460"/>
    </location>
</feature>
<evidence type="ECO:0000313" key="7">
    <source>
        <dbReference type="EMBL" id="APX90559.1"/>
    </source>
</evidence>
<dbReference type="PROSITE" id="PS50043">
    <property type="entry name" value="HTH_LUXR_2"/>
    <property type="match status" value="1"/>
</dbReference>
<feature type="chain" id="PRO_5043377377" evidence="6">
    <location>
        <begin position="32"/>
        <end position="523"/>
    </location>
</feature>
<dbReference type="InterPro" id="IPR016032">
    <property type="entry name" value="Sig_transdc_resp-reg_C-effctor"/>
</dbReference>
<keyword evidence="8" id="KW-1185">Reference proteome</keyword>
<keyword evidence="3" id="KW-0804">Transcription</keyword>